<gene>
    <name evidence="1" type="ORF">Sv326_0870</name>
</gene>
<protein>
    <recommendedName>
        <fullName evidence="3">Homing endonuclease LAGLIDADG domain-containing protein</fullName>
    </recommendedName>
</protein>
<reference evidence="2" key="1">
    <citation type="submission" date="2020-07" db="EMBL/GenBank/DDBJ databases">
        <title>Metabolic diversity and evolutionary history of the archaeal phylum ###Micrarchaeota### uncovered from a freshwater lake metagenome.</title>
        <authorList>
            <person name="Kadnikov V.V."/>
            <person name="Savvichev A.S."/>
            <person name="Mardanov A.V."/>
            <person name="Beletsky A.V."/>
            <person name="Chupakov A.V."/>
            <person name="Kokryatskaya N.M."/>
            <person name="Pimenov N.V."/>
            <person name="Ravin N.V."/>
        </authorList>
    </citation>
    <scope>NUCLEOTIDE SEQUENCE [LARGE SCALE GENOMIC DNA]</scope>
</reference>
<sequence>MRIKMTPELAYLIGLWKGRRVPSGIGIRGSGEIREIFLKEIMKTLKIPPEKIQMTDRDVYFYHSAYRTFFEGAEKNQIDVFRKRNRYSSSYVAGMFDSCGGVEGDTPYLARASYKDQMLLELLGFRTRFIKGRLAIMTPREFIVFVKDSMKHSEVKKALMRSGNERDRR</sequence>
<evidence type="ECO:0008006" key="3">
    <source>
        <dbReference type="Google" id="ProtNLM"/>
    </source>
</evidence>
<evidence type="ECO:0000313" key="2">
    <source>
        <dbReference type="Proteomes" id="UP000510821"/>
    </source>
</evidence>
<accession>A0A7D5XCH8</accession>
<dbReference type="Proteomes" id="UP000510821">
    <property type="component" value="Chromosome"/>
</dbReference>
<organism evidence="1 2">
    <name type="scientific">Fermentimicrarchaeum limneticum</name>
    <dbReference type="NCBI Taxonomy" id="2795018"/>
    <lineage>
        <taxon>Archaea</taxon>
        <taxon>Candidatus Micrarchaeota</taxon>
        <taxon>Candidatus Fermentimicrarchaeales</taxon>
        <taxon>Candidatus Fermentimicrarchaeaceae</taxon>
        <taxon>Candidatus Fermentimicrarchaeum</taxon>
    </lineage>
</organism>
<dbReference type="KEGG" id="flt:Sv326_0870"/>
<name>A0A7D5XCH8_FERL1</name>
<proteinExistence type="predicted"/>
<dbReference type="EMBL" id="CP058998">
    <property type="protein sequence ID" value="QLJ53045.1"/>
    <property type="molecule type" value="Genomic_DNA"/>
</dbReference>
<dbReference type="AlphaFoldDB" id="A0A7D5XCH8"/>
<evidence type="ECO:0000313" key="1">
    <source>
        <dbReference type="EMBL" id="QLJ53045.1"/>
    </source>
</evidence>